<protein>
    <recommendedName>
        <fullName evidence="2">AB hydrolase-1 domain-containing protein</fullName>
    </recommendedName>
</protein>
<accession>A0A5P1EZ93</accession>
<evidence type="ECO:0000256" key="1">
    <source>
        <dbReference type="SAM" id="Phobius"/>
    </source>
</evidence>
<dbReference type="AlphaFoldDB" id="A0A5P1EZ93"/>
<feature type="domain" description="AB hydrolase-1" evidence="2">
    <location>
        <begin position="77"/>
        <end position="335"/>
    </location>
</feature>
<gene>
    <name evidence="3" type="ORF">A4U43_C04F6770</name>
</gene>
<evidence type="ECO:0000313" key="4">
    <source>
        <dbReference type="Proteomes" id="UP000243459"/>
    </source>
</evidence>
<dbReference type="PANTHER" id="PTHR45763">
    <property type="entry name" value="HYDROLASE, ALPHA/BETA FOLD FAMILY PROTEIN, EXPRESSED-RELATED"/>
    <property type="match status" value="1"/>
</dbReference>
<dbReference type="Pfam" id="PF12697">
    <property type="entry name" value="Abhydrolase_6"/>
    <property type="match status" value="1"/>
</dbReference>
<dbReference type="EMBL" id="CM007384">
    <property type="protein sequence ID" value="ONK71272.1"/>
    <property type="molecule type" value="Genomic_DNA"/>
</dbReference>
<sequence>MTIYSTFGILGIIRKVSVILLAILLALSYQAIKPPPPKICGSSGGPPVTSSRIKLRDGRNLSYIETGVPKDKVLHKIIFLHGLDSCKYNSFPISQEVMDEFGIYMASFDRAGYGESDPDPNRSVKSNAQDVEELADELDLGSKFFVIGYSMGGAFAWGCLKYFPHRLAGAALVAPVSNYWWPNFPSNLTKDVFSQEIVRDQWAYRVAHYAPWLTYWWNTQKWFPSSSLLAPHSDIFSTQDRDILPKLAGRIHNKEQARQQGEFGSLHCDMNIGFGSWEFDPMDLQNPFSNSEGSVHLWHGTEDRMVPVYLSRYISQKLAWVQYHELQNTGHMFPLADGWSDPIFKALVTGNQ</sequence>
<dbReference type="FunFam" id="3.40.50.1820:FF:000270">
    <property type="entry name" value="Alpha/beta-Hydrolases superfamily protein"/>
    <property type="match status" value="1"/>
</dbReference>
<keyword evidence="1" id="KW-1133">Transmembrane helix</keyword>
<dbReference type="Gene3D" id="3.40.50.1820">
    <property type="entry name" value="alpha/beta hydrolase"/>
    <property type="match status" value="1"/>
</dbReference>
<keyword evidence="1" id="KW-0812">Transmembrane</keyword>
<keyword evidence="4" id="KW-1185">Reference proteome</keyword>
<dbReference type="InterPro" id="IPR000073">
    <property type="entry name" value="AB_hydrolase_1"/>
</dbReference>
<name>A0A5P1EZ93_ASPOF</name>
<dbReference type="Gramene" id="ONK71272">
    <property type="protein sequence ID" value="ONK71272"/>
    <property type="gene ID" value="A4U43_C04F6770"/>
</dbReference>
<evidence type="ECO:0000259" key="2">
    <source>
        <dbReference type="Pfam" id="PF12697"/>
    </source>
</evidence>
<dbReference type="OMA" id="AMKEVIW"/>
<keyword evidence="1" id="KW-0472">Membrane</keyword>
<reference evidence="4" key="1">
    <citation type="journal article" date="2017" name="Nat. Commun.">
        <title>The asparagus genome sheds light on the origin and evolution of a young Y chromosome.</title>
        <authorList>
            <person name="Harkess A."/>
            <person name="Zhou J."/>
            <person name="Xu C."/>
            <person name="Bowers J.E."/>
            <person name="Van der Hulst R."/>
            <person name="Ayyampalayam S."/>
            <person name="Mercati F."/>
            <person name="Riccardi P."/>
            <person name="McKain M.R."/>
            <person name="Kakrana A."/>
            <person name="Tang H."/>
            <person name="Ray J."/>
            <person name="Groenendijk J."/>
            <person name="Arikit S."/>
            <person name="Mathioni S.M."/>
            <person name="Nakano M."/>
            <person name="Shan H."/>
            <person name="Telgmann-Rauber A."/>
            <person name="Kanno A."/>
            <person name="Yue Z."/>
            <person name="Chen H."/>
            <person name="Li W."/>
            <person name="Chen Y."/>
            <person name="Xu X."/>
            <person name="Zhang Y."/>
            <person name="Luo S."/>
            <person name="Chen H."/>
            <person name="Gao J."/>
            <person name="Mao Z."/>
            <person name="Pires J.C."/>
            <person name="Luo M."/>
            <person name="Kudrna D."/>
            <person name="Wing R.A."/>
            <person name="Meyers B.C."/>
            <person name="Yi K."/>
            <person name="Kong H."/>
            <person name="Lavrijsen P."/>
            <person name="Sunseri F."/>
            <person name="Falavigna A."/>
            <person name="Ye Y."/>
            <person name="Leebens-Mack J.H."/>
            <person name="Chen G."/>
        </authorList>
    </citation>
    <scope>NUCLEOTIDE SEQUENCE [LARGE SCALE GENOMIC DNA]</scope>
    <source>
        <strain evidence="4">cv. DH0086</strain>
    </source>
</reference>
<dbReference type="InterPro" id="IPR029058">
    <property type="entry name" value="AB_hydrolase_fold"/>
</dbReference>
<dbReference type="PANTHER" id="PTHR45763:SF51">
    <property type="entry name" value="ALPHA_BETA-HYDROLASES SUPERFAMILY PROTEIN"/>
    <property type="match status" value="1"/>
</dbReference>
<proteinExistence type="predicted"/>
<feature type="transmembrane region" description="Helical" evidence="1">
    <location>
        <begin position="12"/>
        <end position="32"/>
    </location>
</feature>
<dbReference type="SUPFAM" id="SSF53474">
    <property type="entry name" value="alpha/beta-Hydrolases"/>
    <property type="match status" value="1"/>
</dbReference>
<evidence type="ECO:0000313" key="3">
    <source>
        <dbReference type="EMBL" id="ONK71272.1"/>
    </source>
</evidence>
<organism evidence="3 4">
    <name type="scientific">Asparagus officinalis</name>
    <name type="common">Garden asparagus</name>
    <dbReference type="NCBI Taxonomy" id="4686"/>
    <lineage>
        <taxon>Eukaryota</taxon>
        <taxon>Viridiplantae</taxon>
        <taxon>Streptophyta</taxon>
        <taxon>Embryophyta</taxon>
        <taxon>Tracheophyta</taxon>
        <taxon>Spermatophyta</taxon>
        <taxon>Magnoliopsida</taxon>
        <taxon>Liliopsida</taxon>
        <taxon>Asparagales</taxon>
        <taxon>Asparagaceae</taxon>
        <taxon>Asparagoideae</taxon>
        <taxon>Asparagus</taxon>
    </lineage>
</organism>
<dbReference type="Proteomes" id="UP000243459">
    <property type="component" value="Chromosome 4"/>
</dbReference>